<dbReference type="InterPro" id="IPR037410">
    <property type="entry name" value="BudR_PBP2"/>
</dbReference>
<reference evidence="6" key="2">
    <citation type="submission" date="2020-09" db="EMBL/GenBank/DDBJ databases">
        <authorList>
            <person name="Sun Q."/>
            <person name="Ohkuma M."/>
        </authorList>
    </citation>
    <scope>NUCLEOTIDE SEQUENCE</scope>
    <source>
        <strain evidence="6">JCM 30078</strain>
    </source>
</reference>
<dbReference type="InterPro" id="IPR000847">
    <property type="entry name" value="LysR_HTH_N"/>
</dbReference>
<dbReference type="Pfam" id="PF13649">
    <property type="entry name" value="Methyltransf_25"/>
    <property type="match status" value="1"/>
</dbReference>
<dbReference type="InterPro" id="IPR036388">
    <property type="entry name" value="WH-like_DNA-bd_sf"/>
</dbReference>
<dbReference type="AlphaFoldDB" id="A0A917PXS3"/>
<keyword evidence="7" id="KW-1185">Reference proteome</keyword>
<dbReference type="Gene3D" id="3.40.190.10">
    <property type="entry name" value="Periplasmic binding protein-like II"/>
    <property type="match status" value="2"/>
</dbReference>
<dbReference type="PANTHER" id="PTHR30346:SF30">
    <property type="entry name" value="SMALL NEUTRAL PROTEASE REGULATORY PROTEIN"/>
    <property type="match status" value="1"/>
</dbReference>
<evidence type="ECO:0000259" key="5">
    <source>
        <dbReference type="PROSITE" id="PS50931"/>
    </source>
</evidence>
<feature type="domain" description="HTH lysR-type" evidence="5">
    <location>
        <begin position="1"/>
        <end position="58"/>
    </location>
</feature>
<dbReference type="PROSITE" id="PS50931">
    <property type="entry name" value="HTH_LYSR"/>
    <property type="match status" value="1"/>
</dbReference>
<comment type="caution">
    <text evidence="6">The sequence shown here is derived from an EMBL/GenBank/DDBJ whole genome shotgun (WGS) entry which is preliminary data.</text>
</comment>
<dbReference type="PRINTS" id="PR00039">
    <property type="entry name" value="HTHLYSR"/>
</dbReference>
<dbReference type="InterPro" id="IPR029063">
    <property type="entry name" value="SAM-dependent_MTases_sf"/>
</dbReference>
<dbReference type="SUPFAM" id="SSF46785">
    <property type="entry name" value="Winged helix' DNA-binding domain"/>
    <property type="match status" value="1"/>
</dbReference>
<dbReference type="Gene3D" id="1.10.150.290">
    <property type="entry name" value="S-adenosyl-L-methionine-dependent methyltransferases"/>
    <property type="match status" value="1"/>
</dbReference>
<dbReference type="EMBL" id="BMPO01000005">
    <property type="protein sequence ID" value="GGJ98030.1"/>
    <property type="molecule type" value="Genomic_DNA"/>
</dbReference>
<dbReference type="CDD" id="cd02440">
    <property type="entry name" value="AdoMet_MTases"/>
    <property type="match status" value="1"/>
</dbReference>
<dbReference type="Gene3D" id="1.10.10.10">
    <property type="entry name" value="Winged helix-like DNA-binding domain superfamily/Winged helix DNA-binding domain"/>
    <property type="match status" value="1"/>
</dbReference>
<dbReference type="InterPro" id="IPR041698">
    <property type="entry name" value="Methyltransf_25"/>
</dbReference>
<dbReference type="InterPro" id="IPR005119">
    <property type="entry name" value="LysR_subst-bd"/>
</dbReference>
<dbReference type="CDD" id="cd08451">
    <property type="entry name" value="PBP2_BudR"/>
    <property type="match status" value="1"/>
</dbReference>
<dbReference type="GO" id="GO:0003677">
    <property type="term" value="F:DNA binding"/>
    <property type="evidence" value="ECO:0007669"/>
    <property type="project" value="UniProtKB-KW"/>
</dbReference>
<dbReference type="GO" id="GO:0032993">
    <property type="term" value="C:protein-DNA complex"/>
    <property type="evidence" value="ECO:0007669"/>
    <property type="project" value="TreeGrafter"/>
</dbReference>
<evidence type="ECO:0000256" key="1">
    <source>
        <dbReference type="ARBA" id="ARBA00009437"/>
    </source>
</evidence>
<sequence length="588" mass="64662">MELRHLRYFVMVAEERHFTRAAARLNMQQPPLSQQIRALEDELGFALFVRHPKGIELTAGGAAFLSQARDILQRVEDGTRVAARVAEGIEGTLALGFTSSAATHPLIPRIVRAYRERFPQVVITLAEGNARELSEHVANAEIDLGIIRAPVGGAPSLRYHRLLNEALLLVLPVGHRLLREAPEGTTPAIPLAALADEPLILVRRPGAPGMYANLLNACENAGFKPRVACEVERMLTNLNLVAAGMGISVVPASMRGLHADSVVYCPIADAKPRLMAPITLVQREHANAPPMQNFVTLARQLGILHRRGEAPRPWAATSRDHDRLNPQRKLPMNWSAKQYSKYEQERNRPIHDLLSQLNTEGIRSAMDLGCGPGNSTEILRARLPAADISGLDSSEDMLAAARKRLPGVTFEAGDISQWKANIPVDVILSNAALQWVPDHERLLPALLASLTPGGQLAAQMPDNLDEPAHKAMRAVASDARWADRLKNAARPADSRHSPDWYYKVLRNAGASVNVWRTVYHHALAGGPAAIVEWFKGSALGPFLKPLNEEERELFLARYEEAVAKDHPTQPDGTVLLPFPRLFFVATRE</sequence>
<dbReference type="Proteomes" id="UP000635983">
    <property type="component" value="Unassembled WGS sequence"/>
</dbReference>
<dbReference type="PANTHER" id="PTHR30346">
    <property type="entry name" value="TRANSCRIPTIONAL DUAL REGULATOR HCAR-RELATED"/>
    <property type="match status" value="1"/>
</dbReference>
<dbReference type="GO" id="GO:0003700">
    <property type="term" value="F:DNA-binding transcription factor activity"/>
    <property type="evidence" value="ECO:0007669"/>
    <property type="project" value="InterPro"/>
</dbReference>
<evidence type="ECO:0000256" key="4">
    <source>
        <dbReference type="ARBA" id="ARBA00023163"/>
    </source>
</evidence>
<gene>
    <name evidence="6" type="ORF">GCM10009304_24930</name>
</gene>
<reference evidence="6" key="1">
    <citation type="journal article" date="2014" name="Int. J. Syst. Evol. Microbiol.">
        <title>Complete genome sequence of Corynebacterium casei LMG S-19264T (=DSM 44701T), isolated from a smear-ripened cheese.</title>
        <authorList>
            <consortium name="US DOE Joint Genome Institute (JGI-PGF)"/>
            <person name="Walter F."/>
            <person name="Albersmeier A."/>
            <person name="Kalinowski J."/>
            <person name="Ruckert C."/>
        </authorList>
    </citation>
    <scope>NUCLEOTIDE SEQUENCE</scope>
    <source>
        <strain evidence="6">JCM 30078</strain>
    </source>
</reference>
<dbReference type="SUPFAM" id="SSF53850">
    <property type="entry name" value="Periplasmic binding protein-like II"/>
    <property type="match status" value="1"/>
</dbReference>
<evidence type="ECO:0000313" key="7">
    <source>
        <dbReference type="Proteomes" id="UP000635983"/>
    </source>
</evidence>
<comment type="similarity">
    <text evidence="1">Belongs to the LysR transcriptional regulatory family.</text>
</comment>
<dbReference type="InterPro" id="IPR036390">
    <property type="entry name" value="WH_DNA-bd_sf"/>
</dbReference>
<keyword evidence="3" id="KW-0238">DNA-binding</keyword>
<evidence type="ECO:0000256" key="2">
    <source>
        <dbReference type="ARBA" id="ARBA00023015"/>
    </source>
</evidence>
<dbReference type="SUPFAM" id="SSF53335">
    <property type="entry name" value="S-adenosyl-L-methionine-dependent methyltransferases"/>
    <property type="match status" value="1"/>
</dbReference>
<dbReference type="Pfam" id="PF03466">
    <property type="entry name" value="LysR_substrate"/>
    <property type="match status" value="1"/>
</dbReference>
<protein>
    <recommendedName>
        <fullName evidence="5">HTH lysR-type domain-containing protein</fullName>
    </recommendedName>
</protein>
<dbReference type="InterPro" id="IPR023149">
    <property type="entry name" value="Trans_acon_MeTrfase_C"/>
</dbReference>
<keyword evidence="2" id="KW-0805">Transcription regulation</keyword>
<dbReference type="FunFam" id="1.10.10.10:FF:000001">
    <property type="entry name" value="LysR family transcriptional regulator"/>
    <property type="match status" value="1"/>
</dbReference>
<organism evidence="6 7">
    <name type="scientific">Pseudomonas matsuisoli</name>
    <dbReference type="NCBI Taxonomy" id="1515666"/>
    <lineage>
        <taxon>Bacteria</taxon>
        <taxon>Pseudomonadati</taxon>
        <taxon>Pseudomonadota</taxon>
        <taxon>Gammaproteobacteria</taxon>
        <taxon>Pseudomonadales</taxon>
        <taxon>Pseudomonadaceae</taxon>
        <taxon>Pseudomonas</taxon>
    </lineage>
</organism>
<evidence type="ECO:0000313" key="6">
    <source>
        <dbReference type="EMBL" id="GGJ98030.1"/>
    </source>
</evidence>
<dbReference type="Pfam" id="PF00126">
    <property type="entry name" value="HTH_1"/>
    <property type="match status" value="1"/>
</dbReference>
<keyword evidence="4" id="KW-0804">Transcription</keyword>
<accession>A0A917PXS3</accession>
<dbReference type="Gene3D" id="3.40.50.150">
    <property type="entry name" value="Vaccinia Virus protein VP39"/>
    <property type="match status" value="1"/>
</dbReference>
<dbReference type="GO" id="GO:0030798">
    <property type="term" value="F:trans-aconitate 2-methyltransferase activity"/>
    <property type="evidence" value="ECO:0007669"/>
    <property type="project" value="InterPro"/>
</dbReference>
<dbReference type="NCBIfam" id="NF002463">
    <property type="entry name" value="PRK01683.1"/>
    <property type="match status" value="1"/>
</dbReference>
<name>A0A917PXS3_9PSED</name>
<proteinExistence type="inferred from homology"/>
<evidence type="ECO:0000256" key="3">
    <source>
        <dbReference type="ARBA" id="ARBA00023125"/>
    </source>
</evidence>